<protein>
    <submittedName>
        <fullName evidence="1">Uncharacterized protein</fullName>
    </submittedName>
</protein>
<name>A0AAV4SYF1_9ARAC</name>
<keyword evidence="2" id="KW-1185">Reference proteome</keyword>
<evidence type="ECO:0000313" key="1">
    <source>
        <dbReference type="EMBL" id="GIY38006.1"/>
    </source>
</evidence>
<dbReference type="EMBL" id="BPLQ01008534">
    <property type="protein sequence ID" value="GIY38006.1"/>
    <property type="molecule type" value="Genomic_DNA"/>
</dbReference>
<dbReference type="Proteomes" id="UP001054837">
    <property type="component" value="Unassembled WGS sequence"/>
</dbReference>
<evidence type="ECO:0000313" key="2">
    <source>
        <dbReference type="Proteomes" id="UP001054837"/>
    </source>
</evidence>
<proteinExistence type="predicted"/>
<comment type="caution">
    <text evidence="1">The sequence shown here is derived from an EMBL/GenBank/DDBJ whole genome shotgun (WGS) entry which is preliminary data.</text>
</comment>
<accession>A0AAV4SYF1</accession>
<dbReference type="AlphaFoldDB" id="A0AAV4SYF1"/>
<sequence length="116" mass="12600">MVRLDDSAGAVQTSFLGHQYRLSGSSFTEYRTMSITAPPGGHPESQDRFRVEKKIFPGGKGSGRMNSEKTEKIVLGNSTIPDTMQCNICCRHLTACNAIYPPDISTSLPHSLSLAP</sequence>
<reference evidence="1 2" key="1">
    <citation type="submission" date="2021-06" db="EMBL/GenBank/DDBJ databases">
        <title>Caerostris darwini draft genome.</title>
        <authorList>
            <person name="Kono N."/>
            <person name="Arakawa K."/>
        </authorList>
    </citation>
    <scope>NUCLEOTIDE SEQUENCE [LARGE SCALE GENOMIC DNA]</scope>
</reference>
<organism evidence="1 2">
    <name type="scientific">Caerostris darwini</name>
    <dbReference type="NCBI Taxonomy" id="1538125"/>
    <lineage>
        <taxon>Eukaryota</taxon>
        <taxon>Metazoa</taxon>
        <taxon>Ecdysozoa</taxon>
        <taxon>Arthropoda</taxon>
        <taxon>Chelicerata</taxon>
        <taxon>Arachnida</taxon>
        <taxon>Araneae</taxon>
        <taxon>Araneomorphae</taxon>
        <taxon>Entelegynae</taxon>
        <taxon>Araneoidea</taxon>
        <taxon>Araneidae</taxon>
        <taxon>Caerostris</taxon>
    </lineage>
</organism>
<gene>
    <name evidence="1" type="ORF">CDAR_391171</name>
</gene>